<dbReference type="InterPro" id="IPR033453">
    <property type="entry name" value="Glyco_hydro_30_TIM-barrel"/>
</dbReference>
<reference evidence="7 8" key="1">
    <citation type="submission" date="2019-04" db="EMBL/GenBank/DDBJ databases">
        <authorList>
            <person name="Van Vliet M D."/>
        </authorList>
    </citation>
    <scope>NUCLEOTIDE SEQUENCE [LARGE SCALE GENOMIC DNA]</scope>
    <source>
        <strain evidence="7 8">F21</strain>
    </source>
</reference>
<dbReference type="SUPFAM" id="SSF51445">
    <property type="entry name" value="(Trans)glycosidases"/>
    <property type="match status" value="1"/>
</dbReference>
<dbReference type="AlphaFoldDB" id="A0A6C2UPL3"/>
<evidence type="ECO:0000313" key="8">
    <source>
        <dbReference type="Proteomes" id="UP000346198"/>
    </source>
</evidence>
<keyword evidence="8" id="KW-1185">Reference proteome</keyword>
<dbReference type="Gene3D" id="2.60.40.1180">
    <property type="entry name" value="Golgi alpha-mannosidase II"/>
    <property type="match status" value="1"/>
</dbReference>
<dbReference type="PANTHER" id="PTHR11069">
    <property type="entry name" value="GLUCOSYLCERAMIDASE"/>
    <property type="match status" value="1"/>
</dbReference>
<accession>A0A6C2UPL3</accession>
<dbReference type="Proteomes" id="UP000346198">
    <property type="component" value="Unassembled WGS sequence"/>
</dbReference>
<organism evidence="7 8">
    <name type="scientific">Pontiella sulfatireligans</name>
    <dbReference type="NCBI Taxonomy" id="2750658"/>
    <lineage>
        <taxon>Bacteria</taxon>
        <taxon>Pseudomonadati</taxon>
        <taxon>Kiritimatiellota</taxon>
        <taxon>Kiritimatiellia</taxon>
        <taxon>Kiritimatiellales</taxon>
        <taxon>Pontiellaceae</taxon>
        <taxon>Pontiella</taxon>
    </lineage>
</organism>
<evidence type="ECO:0000256" key="4">
    <source>
        <dbReference type="RuleBase" id="RU361188"/>
    </source>
</evidence>
<protein>
    <recommendedName>
        <fullName evidence="9">Glucuronoxylanase XynC</fullName>
    </recommendedName>
</protein>
<gene>
    <name evidence="7" type="ORF">SCARR_03953</name>
</gene>
<dbReference type="InterPro" id="IPR033452">
    <property type="entry name" value="GH30_C"/>
</dbReference>
<keyword evidence="4" id="KW-0326">Glycosidase</keyword>
<dbReference type="PRINTS" id="PR00843">
    <property type="entry name" value="GLHYDRLASE30"/>
</dbReference>
<dbReference type="Gene3D" id="3.20.20.80">
    <property type="entry name" value="Glycosidases"/>
    <property type="match status" value="1"/>
</dbReference>
<feature type="domain" description="Glycosyl hydrolase family 30 beta sandwich" evidence="6">
    <location>
        <begin position="483"/>
        <end position="545"/>
    </location>
</feature>
<evidence type="ECO:0000313" key="7">
    <source>
        <dbReference type="EMBL" id="VGO21873.1"/>
    </source>
</evidence>
<dbReference type="Pfam" id="PF17189">
    <property type="entry name" value="Glyco_hydro_30C"/>
    <property type="match status" value="1"/>
</dbReference>
<evidence type="ECO:0000256" key="2">
    <source>
        <dbReference type="ARBA" id="ARBA00022729"/>
    </source>
</evidence>
<name>A0A6C2UPL3_9BACT</name>
<dbReference type="InterPro" id="IPR017853">
    <property type="entry name" value="GH"/>
</dbReference>
<dbReference type="GO" id="GO:0006680">
    <property type="term" value="P:glucosylceramide catabolic process"/>
    <property type="evidence" value="ECO:0007669"/>
    <property type="project" value="TreeGrafter"/>
</dbReference>
<proteinExistence type="inferred from homology"/>
<feature type="domain" description="Glycosyl hydrolase family 30 TIM-barrel" evidence="5">
    <location>
        <begin position="118"/>
        <end position="478"/>
    </location>
</feature>
<keyword evidence="3 4" id="KW-0378">Hydrolase</keyword>
<evidence type="ECO:0000259" key="6">
    <source>
        <dbReference type="Pfam" id="PF17189"/>
    </source>
</evidence>
<evidence type="ECO:0008006" key="9">
    <source>
        <dbReference type="Google" id="ProtNLM"/>
    </source>
</evidence>
<keyword evidence="2" id="KW-0732">Signal</keyword>
<evidence type="ECO:0000259" key="5">
    <source>
        <dbReference type="Pfam" id="PF02055"/>
    </source>
</evidence>
<dbReference type="InterPro" id="IPR001139">
    <property type="entry name" value="Glyco_hydro_30"/>
</dbReference>
<evidence type="ECO:0000256" key="3">
    <source>
        <dbReference type="ARBA" id="ARBA00022801"/>
    </source>
</evidence>
<dbReference type="PANTHER" id="PTHR11069:SF23">
    <property type="entry name" value="LYSOSOMAL ACID GLUCOSYLCERAMIDASE"/>
    <property type="match status" value="1"/>
</dbReference>
<comment type="similarity">
    <text evidence="1 4">Belongs to the glycosyl hydrolase 30 family.</text>
</comment>
<dbReference type="InterPro" id="IPR013780">
    <property type="entry name" value="Glyco_hydro_b"/>
</dbReference>
<dbReference type="Pfam" id="PF02055">
    <property type="entry name" value="Glyco_hydro_30"/>
    <property type="match status" value="1"/>
</dbReference>
<sequence length="548" mass="61117">MCALLTAEIENHLKRWGRCGQAGHLRYVPQASRLLFCNGYILLCYALMALSVEAQTVRVWQTRLDDGSKREQKLEQYGVDQDNDYMLLAEQPPLEFQNESIGADRSIVINPERTYQTIQGLGASMTDSSAWVLAQLKEKNPQLYTFVMQRFFSEEGAGFSMLRRPVGSSDYTATGTSYTYQDDPARFSIGHDKEYIIPMLREAKAINPSIRIVGSPWSAPAWMKSNGDLNGISAEEKAAGKTNRLKPECFDAYADYFVNFIKGYAAEGVTVNAVTLQNEPQFDAAAYPCMRMTVDDQIGLVRTLGPKIMAAGLGTEIFVHDHNWLLHPNDKKVIGGDAKMDPFELVKKICSDPVAGQYVAGSAWHCYSGSAMEMKRLYEKLALELPDKKIYCTEATGWRDETKKGWLGDCAWGLKHNWLGGLAAGASVGLQWNLALDHKHGPTTRDDSLAVGLVTVNTDTWNSAKFEREFYCMAHVSRAVRPGSVRLHHIVKNGGGNILVLAVQRPDGSQALVVCNQNKDDRSFEVRCGNRFLKLKTPARSIQTLTWF</sequence>
<dbReference type="GO" id="GO:0004348">
    <property type="term" value="F:glucosylceramidase activity"/>
    <property type="evidence" value="ECO:0007669"/>
    <property type="project" value="InterPro"/>
</dbReference>
<evidence type="ECO:0000256" key="1">
    <source>
        <dbReference type="ARBA" id="ARBA00005382"/>
    </source>
</evidence>
<dbReference type="EMBL" id="CAAHFH010000002">
    <property type="protein sequence ID" value="VGO21873.1"/>
    <property type="molecule type" value="Genomic_DNA"/>
</dbReference>
<dbReference type="GO" id="GO:0016020">
    <property type="term" value="C:membrane"/>
    <property type="evidence" value="ECO:0007669"/>
    <property type="project" value="GOC"/>
</dbReference>